<organism evidence="2 3">
    <name type="scientific">Chara braunii</name>
    <name type="common">Braun's stonewort</name>
    <dbReference type="NCBI Taxonomy" id="69332"/>
    <lineage>
        <taxon>Eukaryota</taxon>
        <taxon>Viridiplantae</taxon>
        <taxon>Streptophyta</taxon>
        <taxon>Charophyceae</taxon>
        <taxon>Charales</taxon>
        <taxon>Characeae</taxon>
        <taxon>Chara</taxon>
    </lineage>
</organism>
<proteinExistence type="predicted"/>
<keyword evidence="3" id="KW-1185">Reference proteome</keyword>
<dbReference type="PROSITE" id="PS51257">
    <property type="entry name" value="PROKAR_LIPOPROTEIN"/>
    <property type="match status" value="1"/>
</dbReference>
<dbReference type="EMBL" id="BFEA01000403">
    <property type="protein sequence ID" value="GBG82333.1"/>
    <property type="molecule type" value="Genomic_DNA"/>
</dbReference>
<feature type="transmembrane region" description="Helical" evidence="1">
    <location>
        <begin position="18"/>
        <end position="41"/>
    </location>
</feature>
<keyword evidence="1" id="KW-1133">Transmembrane helix</keyword>
<evidence type="ECO:0000256" key="1">
    <source>
        <dbReference type="SAM" id="Phobius"/>
    </source>
</evidence>
<name>A0A388LJB3_CHABU</name>
<keyword evidence="1" id="KW-0812">Transmembrane</keyword>
<dbReference type="Proteomes" id="UP000265515">
    <property type="component" value="Unassembled WGS sequence"/>
</dbReference>
<accession>A0A388LJB3</accession>
<dbReference type="Gramene" id="GBG82333">
    <property type="protein sequence ID" value="GBG82333"/>
    <property type="gene ID" value="CBR_g34616"/>
</dbReference>
<dbReference type="AlphaFoldDB" id="A0A388LJB3"/>
<keyword evidence="1" id="KW-0472">Membrane</keyword>
<evidence type="ECO:0000313" key="2">
    <source>
        <dbReference type="EMBL" id="GBG82333.1"/>
    </source>
</evidence>
<reference evidence="2 3" key="1">
    <citation type="journal article" date="2018" name="Cell">
        <title>The Chara Genome: Secondary Complexity and Implications for Plant Terrestrialization.</title>
        <authorList>
            <person name="Nishiyama T."/>
            <person name="Sakayama H."/>
            <person name="Vries J.D."/>
            <person name="Buschmann H."/>
            <person name="Saint-Marcoux D."/>
            <person name="Ullrich K.K."/>
            <person name="Haas F.B."/>
            <person name="Vanderstraeten L."/>
            <person name="Becker D."/>
            <person name="Lang D."/>
            <person name="Vosolsobe S."/>
            <person name="Rombauts S."/>
            <person name="Wilhelmsson P.K.I."/>
            <person name="Janitza P."/>
            <person name="Kern R."/>
            <person name="Heyl A."/>
            <person name="Rumpler F."/>
            <person name="Villalobos L.I.A.C."/>
            <person name="Clay J.M."/>
            <person name="Skokan R."/>
            <person name="Toyoda A."/>
            <person name="Suzuki Y."/>
            <person name="Kagoshima H."/>
            <person name="Schijlen E."/>
            <person name="Tajeshwar N."/>
            <person name="Catarino B."/>
            <person name="Hetherington A.J."/>
            <person name="Saltykova A."/>
            <person name="Bonnot C."/>
            <person name="Breuninger H."/>
            <person name="Symeonidi A."/>
            <person name="Radhakrishnan G.V."/>
            <person name="Van Nieuwerburgh F."/>
            <person name="Deforce D."/>
            <person name="Chang C."/>
            <person name="Karol K.G."/>
            <person name="Hedrich R."/>
            <person name="Ulvskov P."/>
            <person name="Glockner G."/>
            <person name="Delwiche C.F."/>
            <person name="Petrasek J."/>
            <person name="Van de Peer Y."/>
            <person name="Friml J."/>
            <person name="Beilby M."/>
            <person name="Dolan L."/>
            <person name="Kohara Y."/>
            <person name="Sugano S."/>
            <person name="Fujiyama A."/>
            <person name="Delaux P.-M."/>
            <person name="Quint M."/>
            <person name="TheiBen G."/>
            <person name="Hagemann M."/>
            <person name="Harholt J."/>
            <person name="Dunand C."/>
            <person name="Zachgo S."/>
            <person name="Langdale J."/>
            <person name="Maumus F."/>
            <person name="Straeten D.V.D."/>
            <person name="Gould S.B."/>
            <person name="Rensing S.A."/>
        </authorList>
    </citation>
    <scope>NUCLEOTIDE SEQUENCE [LARGE SCALE GENOMIC DNA]</scope>
    <source>
        <strain evidence="2 3">S276</strain>
    </source>
</reference>
<sequence length="80" mass="8348">MAFSKAHLRRLLSRSLPIAVGIAGAACVGVSAGLGLGIAWAERGNRSPQKVAEFSSSGFVFKDTVEVTAFPDPKACIIFP</sequence>
<gene>
    <name evidence="2" type="ORF">CBR_g34616</name>
</gene>
<comment type="caution">
    <text evidence="2">The sequence shown here is derived from an EMBL/GenBank/DDBJ whole genome shotgun (WGS) entry which is preliminary data.</text>
</comment>
<evidence type="ECO:0000313" key="3">
    <source>
        <dbReference type="Proteomes" id="UP000265515"/>
    </source>
</evidence>
<protein>
    <submittedName>
        <fullName evidence="2">Uncharacterized protein</fullName>
    </submittedName>
</protein>
<dbReference type="OrthoDB" id="10260865at2759"/>